<name>I2H6X6_HENB6</name>
<accession>I2H6X6</accession>
<keyword evidence="4" id="KW-1185">Reference proteome</keyword>
<dbReference type="SUPFAM" id="SSF51735">
    <property type="entry name" value="NAD(P)-binding Rossmann-fold domains"/>
    <property type="match status" value="1"/>
</dbReference>
<dbReference type="AlphaFoldDB" id="I2H6X6"/>
<dbReference type="GO" id="GO:0048038">
    <property type="term" value="F:quinone binding"/>
    <property type="evidence" value="ECO:0007669"/>
    <property type="project" value="TreeGrafter"/>
</dbReference>
<evidence type="ECO:0000256" key="1">
    <source>
        <dbReference type="ARBA" id="ARBA00006484"/>
    </source>
</evidence>
<dbReference type="GO" id="GO:0006633">
    <property type="term" value="P:fatty acid biosynthetic process"/>
    <property type="evidence" value="ECO:0007669"/>
    <property type="project" value="TreeGrafter"/>
</dbReference>
<protein>
    <recommendedName>
        <fullName evidence="5">Ketoreductase (KR) domain-containing protein</fullName>
    </recommendedName>
</protein>
<dbReference type="KEGG" id="tbl:TBLA_0G01850"/>
<dbReference type="EMBL" id="HE806322">
    <property type="protein sequence ID" value="CCH62128.1"/>
    <property type="molecule type" value="Genomic_DNA"/>
</dbReference>
<evidence type="ECO:0000256" key="2">
    <source>
        <dbReference type="ARBA" id="ARBA00023002"/>
    </source>
</evidence>
<dbReference type="RefSeq" id="XP_004181647.1">
    <property type="nucleotide sequence ID" value="XM_004181599.1"/>
</dbReference>
<evidence type="ECO:0000313" key="4">
    <source>
        <dbReference type="Proteomes" id="UP000002866"/>
    </source>
</evidence>
<sequence>MSKYIPTVIITGATRGLGNSIFNKFISHGISCIGVGSSTNSTTTLIDQLQKLKNNNFDQLKYDAIKFSKLNQKIAVCAIDLSNWPNWVESKIYPTYIFSKDELGNSKTTNYYNNKPIYTYYPLFPPPFNSDIHGSSTKNHYYIAGVINCAGITQSSLSISTSNLQIKNLININLNSPISLINSYLKYFIKNKRKIGLNSNMIKPFIINVSSCLAQSNSNNKDKNFNISGTSIYSATKSGLSRYSEILDLEVNDKLGISVHCIEPLLIEDTDMTKGLSIHENPIILNDAEKNITTKNSVTNQVWDMFIGQLKC</sequence>
<dbReference type="InParanoid" id="I2H6X6"/>
<dbReference type="PRINTS" id="PR00081">
    <property type="entry name" value="GDHRDH"/>
</dbReference>
<dbReference type="Pfam" id="PF00106">
    <property type="entry name" value="adh_short"/>
    <property type="match status" value="2"/>
</dbReference>
<dbReference type="STRING" id="1071380.I2H6X6"/>
<dbReference type="Gene3D" id="3.40.50.720">
    <property type="entry name" value="NAD(P)-binding Rossmann-like Domain"/>
    <property type="match status" value="1"/>
</dbReference>
<dbReference type="FunCoup" id="I2H6X6">
    <property type="interactions" value="146"/>
</dbReference>
<dbReference type="InterPro" id="IPR036291">
    <property type="entry name" value="NAD(P)-bd_dom_sf"/>
</dbReference>
<organism evidence="3 4">
    <name type="scientific">Henningerozyma blattae (strain ATCC 34711 / CBS 6284 / DSM 70876 / NBRC 10599 / NRRL Y-10934 / UCD 77-7)</name>
    <name type="common">Yeast</name>
    <name type="synonym">Tetrapisispora blattae</name>
    <dbReference type="NCBI Taxonomy" id="1071380"/>
    <lineage>
        <taxon>Eukaryota</taxon>
        <taxon>Fungi</taxon>
        <taxon>Dikarya</taxon>
        <taxon>Ascomycota</taxon>
        <taxon>Saccharomycotina</taxon>
        <taxon>Saccharomycetes</taxon>
        <taxon>Saccharomycetales</taxon>
        <taxon>Saccharomycetaceae</taxon>
        <taxon>Henningerozyma</taxon>
    </lineage>
</organism>
<dbReference type="GO" id="GO:0016616">
    <property type="term" value="F:oxidoreductase activity, acting on the CH-OH group of donors, NAD or NADP as acceptor"/>
    <property type="evidence" value="ECO:0007669"/>
    <property type="project" value="TreeGrafter"/>
</dbReference>
<dbReference type="PANTHER" id="PTHR42760">
    <property type="entry name" value="SHORT-CHAIN DEHYDROGENASES/REDUCTASES FAMILY MEMBER"/>
    <property type="match status" value="1"/>
</dbReference>
<keyword evidence="2" id="KW-0560">Oxidoreductase</keyword>
<dbReference type="OMA" id="QETETWG"/>
<dbReference type="InterPro" id="IPR002347">
    <property type="entry name" value="SDR_fam"/>
</dbReference>
<dbReference type="OrthoDB" id="417891at2759"/>
<evidence type="ECO:0008006" key="5">
    <source>
        <dbReference type="Google" id="ProtNLM"/>
    </source>
</evidence>
<reference evidence="3 4" key="1">
    <citation type="journal article" date="2011" name="Proc. Natl. Acad. Sci. U.S.A.">
        <title>Evolutionary erosion of yeast sex chromosomes by mating-type switching accidents.</title>
        <authorList>
            <person name="Gordon J.L."/>
            <person name="Armisen D."/>
            <person name="Proux-Wera E."/>
            <person name="Oheigeartaigh S.S."/>
            <person name="Byrne K.P."/>
            <person name="Wolfe K.H."/>
        </authorList>
    </citation>
    <scope>NUCLEOTIDE SEQUENCE [LARGE SCALE GENOMIC DNA]</scope>
    <source>
        <strain evidence="4">ATCC 34711 / CBS 6284 / DSM 70876 / NBRC 10599 / NRRL Y-10934 / UCD 77-7</strain>
    </source>
</reference>
<dbReference type="HOGENOM" id="CLU_010194_2_10_1"/>
<dbReference type="GeneID" id="14497260"/>
<gene>
    <name evidence="3" type="primary">TBLA0G01850</name>
    <name evidence="3" type="ORF">TBLA_0G01850</name>
</gene>
<dbReference type="eggNOG" id="KOG0725">
    <property type="taxonomic scope" value="Eukaryota"/>
</dbReference>
<dbReference type="Proteomes" id="UP000002866">
    <property type="component" value="Chromosome 7"/>
</dbReference>
<evidence type="ECO:0000313" key="3">
    <source>
        <dbReference type="EMBL" id="CCH62128.1"/>
    </source>
</evidence>
<proteinExistence type="inferred from homology"/>
<comment type="similarity">
    <text evidence="1">Belongs to the short-chain dehydrogenases/reductases (SDR) family.</text>
</comment>
<dbReference type="PANTHER" id="PTHR42760:SF133">
    <property type="entry name" value="3-OXOACYL-[ACYL-CARRIER-PROTEIN] REDUCTASE"/>
    <property type="match status" value="1"/>
</dbReference>